<dbReference type="SUPFAM" id="SSF54593">
    <property type="entry name" value="Glyoxalase/Bleomycin resistance protein/Dihydroxybiphenyl dioxygenase"/>
    <property type="match status" value="2"/>
</dbReference>
<keyword evidence="4 12" id="KW-0479">Metal-binding</keyword>
<dbReference type="CDD" id="cd07233">
    <property type="entry name" value="GlxI_Zn"/>
    <property type="match status" value="2"/>
</dbReference>
<evidence type="ECO:0000256" key="6">
    <source>
        <dbReference type="ARBA" id="ARBA00023239"/>
    </source>
</evidence>
<dbReference type="InterPro" id="IPR018146">
    <property type="entry name" value="Glyoxalase_1_CS"/>
</dbReference>
<name>A0AA39CV48_9EURO</name>
<evidence type="ECO:0000256" key="3">
    <source>
        <dbReference type="ARBA" id="ARBA00012081"/>
    </source>
</evidence>
<dbReference type="InterPro" id="IPR004360">
    <property type="entry name" value="Glyas_Fos-R_dOase_dom"/>
</dbReference>
<feature type="active site" description="Proton donor/acceptor" evidence="11">
    <location>
        <position position="311"/>
    </location>
</feature>
<evidence type="ECO:0000256" key="2">
    <source>
        <dbReference type="ARBA" id="ARBA00010363"/>
    </source>
</evidence>
<keyword evidence="6 14" id="KW-0456">Lyase</keyword>
<gene>
    <name evidence="14" type="primary">GLO1</name>
    <name evidence="14" type="ORF">H2204_009335</name>
</gene>
<dbReference type="InterPro" id="IPR037523">
    <property type="entry name" value="VOC_core"/>
</dbReference>
<evidence type="ECO:0000256" key="11">
    <source>
        <dbReference type="PIRSR" id="PIRSR604361-1"/>
    </source>
</evidence>
<dbReference type="EMBL" id="JAPDRN010000072">
    <property type="protein sequence ID" value="KAJ9628360.1"/>
    <property type="molecule type" value="Genomic_DNA"/>
</dbReference>
<accession>A0AA39CV48</accession>
<evidence type="ECO:0000256" key="5">
    <source>
        <dbReference type="ARBA" id="ARBA00022833"/>
    </source>
</evidence>
<sequence>MVDHSKWKFNHTMLRVKDPQKSLEYYKLLGLSLVNKLEFPDNKFDLYFLAYDGPHSASPGSHWTDREGVLELTHNYGTESDANFTINNGNKDPHKGFGHICVSVDNLQAACQRIEDAGYKFQKKLTDGRMRSIAFALDPDGYWVEIIGQKNVDETKDITTTDTSAYRFNHSMIRVKDPEKSLKFYQDVMGMTLLRTSEQKEAKFTLYFLGYPGDFAIPKPEDTPNGVNPLAQKEGLLELTWNYGTETQEGKVYHNGNDEPQGFGHICISVDDLDKACQFMEDKQVNWKKRLTDGRMKNVAFVLDPDDYWIEIIQNEKLKKTSDCPKSTTLPWADAISINQHDKEELKKVIPQMSFIYRRAAEVIIWLGTRGLPGNWELEGAIPWMENRAASTSVMSDNLHREEWHVIVYLLNKLMHADYWKRTWVVQEIEEAVTISVRFRRFSLSWNAFHAAVKAYKGQFPRAHYTQEVSKFGDLRKDRLAGQTYALSDLFMLFHDTFCKVSHDKIYAFLGMSSDDSADLITVDYEKRLSQLYAGVVRFLATSSFEREVKQFGLVHMSALVRQVLTRRAVEAEIKHLVPVLSLEKKKNTWMYREELHKTAHWSHSLPEQIQIWTDHNQSVTVEAKGSMKGRIKSFGPTIDEFLGSVPASKAWKIDIMRAFEEESRTRLSALYESLHDLVSRHGTFASLQSTASFKVTNASAEGDTPGPARLFVGSEELLGIASPKARIDDHIVQFQDSQSMAVVRPTEDWVTVHEVEIVGRCSIVHGGYSQEWYTPRERDMFPDYGLAPPVKVKMDLDTLTSLTLDSLVLD</sequence>
<dbReference type="AlphaFoldDB" id="A0AA39CV48"/>
<comment type="caution">
    <text evidence="14">The sequence shown here is derived from an EMBL/GenBank/DDBJ whole genome shotgun (WGS) entry which is preliminary data.</text>
</comment>
<dbReference type="Proteomes" id="UP001172681">
    <property type="component" value="Unassembled WGS sequence"/>
</dbReference>
<feature type="binding site" evidence="12">
    <location>
        <position position="238"/>
    </location>
    <ligand>
        <name>Zn(2+)</name>
        <dbReference type="ChEBI" id="CHEBI:29105"/>
        <note>ligand shared between dimeric partners</note>
    </ligand>
</feature>
<evidence type="ECO:0000256" key="7">
    <source>
        <dbReference type="ARBA" id="ARBA00030291"/>
    </source>
</evidence>
<evidence type="ECO:0000256" key="9">
    <source>
        <dbReference type="ARBA" id="ARBA00032460"/>
    </source>
</evidence>
<dbReference type="Gene3D" id="3.10.180.10">
    <property type="entry name" value="2,3-Dihydroxybiphenyl 1,2-Dioxygenase, domain 1"/>
    <property type="match status" value="2"/>
</dbReference>
<feature type="binding site" evidence="12">
    <location>
        <position position="311"/>
    </location>
    <ligand>
        <name>Zn(2+)</name>
        <dbReference type="ChEBI" id="CHEBI:29105"/>
        <note>ligand shared between dimeric partners</note>
    </ligand>
</feature>
<dbReference type="Pfam" id="PF00903">
    <property type="entry name" value="Glyoxalase"/>
    <property type="match status" value="2"/>
</dbReference>
<dbReference type="EC" id="4.4.1.5" evidence="3"/>
<evidence type="ECO:0000313" key="14">
    <source>
        <dbReference type="EMBL" id="KAJ9628360.1"/>
    </source>
</evidence>
<evidence type="ECO:0000313" key="15">
    <source>
        <dbReference type="Proteomes" id="UP001172681"/>
    </source>
</evidence>
<dbReference type="Pfam" id="PF06985">
    <property type="entry name" value="HET"/>
    <property type="match status" value="1"/>
</dbReference>
<feature type="domain" description="VOC" evidence="13">
    <location>
        <begin position="8"/>
        <end position="149"/>
    </location>
</feature>
<keyword evidence="5 12" id="KW-0862">Zinc</keyword>
<feature type="domain" description="VOC" evidence="13">
    <location>
        <begin position="167"/>
        <end position="315"/>
    </location>
</feature>
<dbReference type="InterPro" id="IPR010730">
    <property type="entry name" value="HET"/>
</dbReference>
<dbReference type="PROSITE" id="PS00935">
    <property type="entry name" value="GLYOXALASE_I_2"/>
    <property type="match status" value="2"/>
</dbReference>
<dbReference type="PANTHER" id="PTHR10374:SF30">
    <property type="entry name" value="LACTOYLGLUTATHIONE LYASE"/>
    <property type="match status" value="1"/>
</dbReference>
<dbReference type="NCBIfam" id="TIGR00068">
    <property type="entry name" value="glyox_I"/>
    <property type="match status" value="2"/>
</dbReference>
<dbReference type="GO" id="GO:0046872">
    <property type="term" value="F:metal ion binding"/>
    <property type="evidence" value="ECO:0007669"/>
    <property type="project" value="UniProtKB-KW"/>
</dbReference>
<feature type="binding site" evidence="12">
    <location>
        <position position="265"/>
    </location>
    <ligand>
        <name>Zn(2+)</name>
        <dbReference type="ChEBI" id="CHEBI:29105"/>
        <note>ligand shared between dimeric partners</note>
    </ligand>
</feature>
<comment type="similarity">
    <text evidence="2">Belongs to the glyoxalase I family.</text>
</comment>
<evidence type="ECO:0000256" key="4">
    <source>
        <dbReference type="ARBA" id="ARBA00022723"/>
    </source>
</evidence>
<evidence type="ECO:0000256" key="8">
    <source>
        <dbReference type="ARBA" id="ARBA00030892"/>
    </source>
</evidence>
<dbReference type="InterPro" id="IPR004361">
    <property type="entry name" value="Glyoxalase_1"/>
</dbReference>
<organism evidence="14 15">
    <name type="scientific">Knufia peltigerae</name>
    <dbReference type="NCBI Taxonomy" id="1002370"/>
    <lineage>
        <taxon>Eukaryota</taxon>
        <taxon>Fungi</taxon>
        <taxon>Dikarya</taxon>
        <taxon>Ascomycota</taxon>
        <taxon>Pezizomycotina</taxon>
        <taxon>Eurotiomycetes</taxon>
        <taxon>Chaetothyriomycetidae</taxon>
        <taxon>Chaetothyriales</taxon>
        <taxon>Trichomeriaceae</taxon>
        <taxon>Knufia</taxon>
    </lineage>
</organism>
<proteinExistence type="inferred from homology"/>
<evidence type="ECO:0000256" key="10">
    <source>
        <dbReference type="ARBA" id="ARBA00033298"/>
    </source>
</evidence>
<dbReference type="InterPro" id="IPR029068">
    <property type="entry name" value="Glyas_Bleomycin-R_OHBP_Dase"/>
</dbReference>
<comment type="pathway">
    <text evidence="1">Secondary metabolite metabolism; methylglyoxal degradation; (R)-lactate from methylglyoxal: step 1/2.</text>
</comment>
<reference evidence="14" key="1">
    <citation type="submission" date="2022-10" db="EMBL/GenBank/DDBJ databases">
        <title>Culturing micro-colonial fungi from biological soil crusts in the Mojave desert and describing Neophaeococcomyces mojavensis, and introducing the new genera and species Taxawa tesnikishii.</title>
        <authorList>
            <person name="Kurbessoian T."/>
            <person name="Stajich J.E."/>
        </authorList>
    </citation>
    <scope>NUCLEOTIDE SEQUENCE</scope>
    <source>
        <strain evidence="14">TK_35</strain>
    </source>
</reference>
<comment type="cofactor">
    <cofactor evidence="12">
        <name>Zn(2+)</name>
        <dbReference type="ChEBI" id="CHEBI:29105"/>
    </cofactor>
    <text evidence="12">Binds 1 zinc ion per subunit. In the homodimer, two zinc ions are bound between subunits.</text>
</comment>
<dbReference type="GO" id="GO:0004462">
    <property type="term" value="F:lactoylglutathione lyase activity"/>
    <property type="evidence" value="ECO:0007669"/>
    <property type="project" value="UniProtKB-EC"/>
</dbReference>
<keyword evidence="15" id="KW-1185">Reference proteome</keyword>
<evidence type="ECO:0000256" key="12">
    <source>
        <dbReference type="PIRSR" id="PIRSR604361-3"/>
    </source>
</evidence>
<protein>
    <recommendedName>
        <fullName evidence="3">lactoylglutathione lyase</fullName>
        <ecNumber evidence="3">4.4.1.5</ecNumber>
    </recommendedName>
    <alternativeName>
        <fullName evidence="8">Aldoketomutase</fullName>
    </alternativeName>
    <alternativeName>
        <fullName evidence="7">Ketone-aldehyde mutase</fullName>
    </alternativeName>
    <alternativeName>
        <fullName evidence="9">Methylglyoxalase</fullName>
    </alternativeName>
    <alternativeName>
        <fullName evidence="10">S-D-lactoylglutathione methylglyoxal lyase</fullName>
    </alternativeName>
</protein>
<dbReference type="PROSITE" id="PS51819">
    <property type="entry name" value="VOC"/>
    <property type="match status" value="2"/>
</dbReference>
<dbReference type="PANTHER" id="PTHR10374">
    <property type="entry name" value="LACTOYLGLUTATHIONE LYASE GLYOXALASE I"/>
    <property type="match status" value="1"/>
</dbReference>
<evidence type="ECO:0000259" key="13">
    <source>
        <dbReference type="PROSITE" id="PS51819"/>
    </source>
</evidence>
<evidence type="ECO:0000256" key="1">
    <source>
        <dbReference type="ARBA" id="ARBA00005008"/>
    </source>
</evidence>